<feature type="region of interest" description="Disordered" evidence="1">
    <location>
        <begin position="1"/>
        <end position="54"/>
    </location>
</feature>
<dbReference type="AlphaFoldDB" id="A0A392M212"/>
<name>A0A392M212_9FABA</name>
<gene>
    <name evidence="2" type="ORF">A2U01_0002054</name>
</gene>
<accession>A0A392M212</accession>
<evidence type="ECO:0000313" key="2">
    <source>
        <dbReference type="EMBL" id="MCH81269.1"/>
    </source>
</evidence>
<sequence>MSNYNPALARGIRKSKFANKSGRDKSDGQDGDSNTNPTVCHQPMANTTQTPRDTLSHLNHGIIFNGNAYQINHVPQGVQHHVQLNSQTTDVRMHTDVESIQNNPLNRYKASQTSRSTRTPLSPLNSDGDLNTNPNIYHQPMANTAQTRKETMSHLNH</sequence>
<dbReference type="EMBL" id="LXQA010002086">
    <property type="protein sequence ID" value="MCH81269.1"/>
    <property type="molecule type" value="Genomic_DNA"/>
</dbReference>
<keyword evidence="3" id="KW-1185">Reference proteome</keyword>
<protein>
    <submittedName>
        <fullName evidence="2">Uncharacterized protein</fullName>
    </submittedName>
</protein>
<evidence type="ECO:0000256" key="1">
    <source>
        <dbReference type="SAM" id="MobiDB-lite"/>
    </source>
</evidence>
<feature type="compositionally biased region" description="Polar residues" evidence="1">
    <location>
        <begin position="31"/>
        <end position="54"/>
    </location>
</feature>
<comment type="caution">
    <text evidence="2">The sequence shown here is derived from an EMBL/GenBank/DDBJ whole genome shotgun (WGS) entry which is preliminary data.</text>
</comment>
<evidence type="ECO:0000313" key="3">
    <source>
        <dbReference type="Proteomes" id="UP000265520"/>
    </source>
</evidence>
<proteinExistence type="predicted"/>
<organism evidence="2 3">
    <name type="scientific">Trifolium medium</name>
    <dbReference type="NCBI Taxonomy" id="97028"/>
    <lineage>
        <taxon>Eukaryota</taxon>
        <taxon>Viridiplantae</taxon>
        <taxon>Streptophyta</taxon>
        <taxon>Embryophyta</taxon>
        <taxon>Tracheophyta</taxon>
        <taxon>Spermatophyta</taxon>
        <taxon>Magnoliopsida</taxon>
        <taxon>eudicotyledons</taxon>
        <taxon>Gunneridae</taxon>
        <taxon>Pentapetalae</taxon>
        <taxon>rosids</taxon>
        <taxon>fabids</taxon>
        <taxon>Fabales</taxon>
        <taxon>Fabaceae</taxon>
        <taxon>Papilionoideae</taxon>
        <taxon>50 kb inversion clade</taxon>
        <taxon>NPAAA clade</taxon>
        <taxon>Hologalegina</taxon>
        <taxon>IRL clade</taxon>
        <taxon>Trifolieae</taxon>
        <taxon>Trifolium</taxon>
    </lineage>
</organism>
<dbReference type="Proteomes" id="UP000265520">
    <property type="component" value="Unassembled WGS sequence"/>
</dbReference>
<feature type="non-terminal residue" evidence="2">
    <location>
        <position position="157"/>
    </location>
</feature>
<reference evidence="2 3" key="1">
    <citation type="journal article" date="2018" name="Front. Plant Sci.">
        <title>Red Clover (Trifolium pratense) and Zigzag Clover (T. medium) - A Picture of Genomic Similarities and Differences.</title>
        <authorList>
            <person name="Dluhosova J."/>
            <person name="Istvanek J."/>
            <person name="Nedelnik J."/>
            <person name="Repkova J."/>
        </authorList>
    </citation>
    <scope>NUCLEOTIDE SEQUENCE [LARGE SCALE GENOMIC DNA]</scope>
    <source>
        <strain evidence="3">cv. 10/8</strain>
        <tissue evidence="2">Leaf</tissue>
    </source>
</reference>
<feature type="region of interest" description="Disordered" evidence="1">
    <location>
        <begin position="99"/>
        <end position="132"/>
    </location>
</feature>